<reference evidence="1 2" key="1">
    <citation type="submission" date="2016-05" db="EMBL/GenBank/DDBJ databases">
        <title>Genome sequencing reveals origins of a unique bacterial endosymbiosis in the earliest lineages of terrestrial Fungi.</title>
        <authorList>
            <consortium name="DOE Joint Genome Institute"/>
            <person name="Uehling J."/>
            <person name="Gryganskyi A."/>
            <person name="Hameed K."/>
            <person name="Tschaplinski T."/>
            <person name="Misztal P."/>
            <person name="Wu S."/>
            <person name="Desiro A."/>
            <person name="Vande Pol N."/>
            <person name="Du Z.-Y."/>
            <person name="Zienkiewicz A."/>
            <person name="Zienkiewicz K."/>
            <person name="Morin E."/>
            <person name="Tisserant E."/>
            <person name="Splivallo R."/>
            <person name="Hainaut M."/>
            <person name="Henrissat B."/>
            <person name="Ohm R."/>
            <person name="Kuo A."/>
            <person name="Yan J."/>
            <person name="Lipzen A."/>
            <person name="Nolan M."/>
            <person name="Labutti K."/>
            <person name="Barry K."/>
            <person name="Goldstein A."/>
            <person name="Labbe J."/>
            <person name="Schadt C."/>
            <person name="Tuskan G."/>
            <person name="Grigoriev I."/>
            <person name="Martin F."/>
            <person name="Vilgalys R."/>
            <person name="Bonito G."/>
        </authorList>
    </citation>
    <scope>NUCLEOTIDE SEQUENCE [LARGE SCALE GENOMIC DNA]</scope>
    <source>
        <strain evidence="1 2">AG-77</strain>
    </source>
</reference>
<gene>
    <name evidence="1" type="ORF">K457DRAFT_890422</name>
</gene>
<keyword evidence="2" id="KW-1185">Reference proteome</keyword>
<dbReference type="OrthoDB" id="2329874at2759"/>
<organism evidence="1 2">
    <name type="scientific">Linnemannia elongata AG-77</name>
    <dbReference type="NCBI Taxonomy" id="1314771"/>
    <lineage>
        <taxon>Eukaryota</taxon>
        <taxon>Fungi</taxon>
        <taxon>Fungi incertae sedis</taxon>
        <taxon>Mucoromycota</taxon>
        <taxon>Mortierellomycotina</taxon>
        <taxon>Mortierellomycetes</taxon>
        <taxon>Mortierellales</taxon>
        <taxon>Mortierellaceae</taxon>
        <taxon>Linnemannia</taxon>
    </lineage>
</organism>
<evidence type="ECO:0000313" key="1">
    <source>
        <dbReference type="EMBL" id="OAQ31801.1"/>
    </source>
</evidence>
<dbReference type="SUPFAM" id="SSF52047">
    <property type="entry name" value="RNI-like"/>
    <property type="match status" value="1"/>
</dbReference>
<evidence type="ECO:0008006" key="3">
    <source>
        <dbReference type="Google" id="ProtNLM"/>
    </source>
</evidence>
<evidence type="ECO:0000313" key="2">
    <source>
        <dbReference type="Proteomes" id="UP000078512"/>
    </source>
</evidence>
<dbReference type="InterPro" id="IPR032675">
    <property type="entry name" value="LRR_dom_sf"/>
</dbReference>
<proteinExistence type="predicted"/>
<accession>A0A197K533</accession>
<protein>
    <recommendedName>
        <fullName evidence="3">RNI-like protein</fullName>
    </recommendedName>
</protein>
<name>A0A197K533_9FUNG</name>
<dbReference type="Proteomes" id="UP000078512">
    <property type="component" value="Unassembled WGS sequence"/>
</dbReference>
<sequence>MVQRHPPCPYDGDAMPNIPNDIITRHSHLFRHVYSYIRHPGPFNCTRLLTLEIDEYGSVRLGSMAIHRQFVRNNPNLEMLKWSGCRPHPLLEADDFVGLSSVQDLCLYYWDVSNRNLFGALMAVSGSLTCLRMGKLTGLRPGDLSPVRRGCGGNHSISAAEERLAFPRLRTLDIRFSSEGTYNSIRERENFSGVQELEDVLFDCPQLEYLSMEVPRRAELGGLAAILRNRSPVIRKVVIWSDDQDGEEQLAHFIGCAFTNGLVELKVDAVGLEIGLAVAIATHAPTLERLLITTDGQMDDNGILELLIRGQRLRDISLRCKATTGGEDTLSVLSSQPWGCKDVEKLDLEFMITFESKVIIRVLEEMAETDPTMKEWTYCRKYSRSRRYRDVLGTSEMLRGYLGLIRGLGKLRDVYFGTANFRRRP</sequence>
<dbReference type="Gene3D" id="3.80.10.10">
    <property type="entry name" value="Ribonuclease Inhibitor"/>
    <property type="match status" value="1"/>
</dbReference>
<dbReference type="EMBL" id="KV442028">
    <property type="protein sequence ID" value="OAQ31801.1"/>
    <property type="molecule type" value="Genomic_DNA"/>
</dbReference>
<dbReference type="AlphaFoldDB" id="A0A197K533"/>